<proteinExistence type="predicted"/>
<organism evidence="7 8">
    <name type="scientific">Campylobacter geochelonis</name>
    <dbReference type="NCBI Taxonomy" id="1780362"/>
    <lineage>
        <taxon>Bacteria</taxon>
        <taxon>Pseudomonadati</taxon>
        <taxon>Campylobacterota</taxon>
        <taxon>Epsilonproteobacteria</taxon>
        <taxon>Campylobacterales</taxon>
        <taxon>Campylobacteraceae</taxon>
        <taxon>Campylobacter</taxon>
    </lineage>
</organism>
<feature type="domain" description="Tetrapyrrole methylase" evidence="6">
    <location>
        <begin position="1"/>
        <end position="202"/>
    </location>
</feature>
<dbReference type="GO" id="GO:0008168">
    <property type="term" value="F:methyltransferase activity"/>
    <property type="evidence" value="ECO:0007669"/>
    <property type="project" value="UniProtKB-KW"/>
</dbReference>
<keyword evidence="4 7" id="KW-0808">Transferase</keyword>
<keyword evidence="5" id="KW-0949">S-adenosyl-L-methionine</keyword>
<evidence type="ECO:0000313" key="8">
    <source>
        <dbReference type="Proteomes" id="UP000069632"/>
    </source>
</evidence>
<dbReference type="EC" id="2.1.1.198" evidence="7"/>
<keyword evidence="1" id="KW-0963">Cytoplasm</keyword>
<keyword evidence="8" id="KW-1185">Reference proteome</keyword>
<dbReference type="PROSITE" id="PS01296">
    <property type="entry name" value="RSMI"/>
    <property type="match status" value="1"/>
</dbReference>
<evidence type="ECO:0000256" key="1">
    <source>
        <dbReference type="ARBA" id="ARBA00022490"/>
    </source>
</evidence>
<protein>
    <submittedName>
        <fullName evidence="7">Tetrapyrrole methylase</fullName>
        <ecNumber evidence="7">2.1.1.198</ecNumber>
    </submittedName>
</protein>
<dbReference type="EMBL" id="FIZP01000001">
    <property type="protein sequence ID" value="CZE46031.1"/>
    <property type="molecule type" value="Genomic_DNA"/>
</dbReference>
<name>A0A128EC40_9BACT</name>
<dbReference type="InterPro" id="IPR014777">
    <property type="entry name" value="4pyrrole_Mease_sub1"/>
</dbReference>
<dbReference type="InterPro" id="IPR014776">
    <property type="entry name" value="4pyrrole_Mease_sub2"/>
</dbReference>
<dbReference type="InterPro" id="IPR035996">
    <property type="entry name" value="4pyrrol_Methylase_sf"/>
</dbReference>
<evidence type="ECO:0000313" key="7">
    <source>
        <dbReference type="EMBL" id="CZE46031.1"/>
    </source>
</evidence>
<evidence type="ECO:0000256" key="3">
    <source>
        <dbReference type="ARBA" id="ARBA00022603"/>
    </source>
</evidence>
<evidence type="ECO:0000256" key="4">
    <source>
        <dbReference type="ARBA" id="ARBA00022679"/>
    </source>
</evidence>
<dbReference type="Gene3D" id="3.30.950.10">
    <property type="entry name" value="Methyltransferase, Cobalt-precorrin-4 Transmethylase, Domain 2"/>
    <property type="match status" value="1"/>
</dbReference>
<accession>A0A128EC40</accession>
<dbReference type="OrthoDB" id="9809084at2"/>
<dbReference type="Proteomes" id="UP000069632">
    <property type="component" value="Unassembled WGS sequence"/>
</dbReference>
<dbReference type="SUPFAM" id="SSF53790">
    <property type="entry name" value="Tetrapyrrole methylase"/>
    <property type="match status" value="1"/>
</dbReference>
<sequence length="270" mass="30553">MLYFVPTPIGNLSDISQHSLEIISSCEIVFCEDTRVTKSLINLLKTRYNLEIKDKIFYSLHSHNEESFLKNIDIEIFSKKCVYMSDAGMPCISDPGVGLVKFAQENGIEYEVISGANALLLAVAASGLVEKEFTFLAFLPNLGKERAIAIQNALNSPYPTVIYESPKRILSLVEDIVKLDENRKLFLIKEASKKFEKKFFETSLNLVKILKDENLNGEWSVVVQKSPNSTVERINLKDIEELEIPPKQKAKLLSKLTGENSKEIYKKLTK</sequence>
<dbReference type="RefSeq" id="WP_075539876.1">
    <property type="nucleotide sequence ID" value="NZ_CP053844.1"/>
</dbReference>
<evidence type="ECO:0000256" key="2">
    <source>
        <dbReference type="ARBA" id="ARBA00022552"/>
    </source>
</evidence>
<dbReference type="CDD" id="cd11648">
    <property type="entry name" value="RsmI"/>
    <property type="match status" value="1"/>
</dbReference>
<evidence type="ECO:0000256" key="5">
    <source>
        <dbReference type="ARBA" id="ARBA00022691"/>
    </source>
</evidence>
<gene>
    <name evidence="7" type="primary">rsmI</name>
    <name evidence="7" type="ORF">ERS672216_00159</name>
</gene>
<reference evidence="7 8" key="1">
    <citation type="submission" date="2016-02" db="EMBL/GenBank/DDBJ databases">
        <authorList>
            <consortium name="Pathogen Informatics"/>
        </authorList>
    </citation>
    <scope>NUCLEOTIDE SEQUENCE [LARGE SCALE GENOMIC DNA]</scope>
    <source>
        <strain evidence="7 8">RC20</strain>
    </source>
</reference>
<dbReference type="AlphaFoldDB" id="A0A128EC40"/>
<dbReference type="InterPro" id="IPR018063">
    <property type="entry name" value="SAM_MeTrfase_RsmI_CS"/>
</dbReference>
<dbReference type="NCBIfam" id="TIGR00096">
    <property type="entry name" value="16S rRNA (cytidine(1402)-2'-O)-methyltransferase"/>
    <property type="match status" value="1"/>
</dbReference>
<keyword evidence="3 7" id="KW-0489">Methyltransferase</keyword>
<dbReference type="GO" id="GO:0032259">
    <property type="term" value="P:methylation"/>
    <property type="evidence" value="ECO:0007669"/>
    <property type="project" value="UniProtKB-KW"/>
</dbReference>
<dbReference type="PANTHER" id="PTHR46111:SF1">
    <property type="entry name" value="RIBOSOMAL RNA SMALL SUBUNIT METHYLTRANSFERASE I"/>
    <property type="match status" value="1"/>
</dbReference>
<dbReference type="PANTHER" id="PTHR46111">
    <property type="entry name" value="RIBOSOMAL RNA SMALL SUBUNIT METHYLTRANSFERASE I"/>
    <property type="match status" value="1"/>
</dbReference>
<dbReference type="InterPro" id="IPR000878">
    <property type="entry name" value="4pyrrol_Mease"/>
</dbReference>
<dbReference type="InterPro" id="IPR008189">
    <property type="entry name" value="rRNA_ssu_MeTfrase_I"/>
</dbReference>
<evidence type="ECO:0000259" key="6">
    <source>
        <dbReference type="Pfam" id="PF00590"/>
    </source>
</evidence>
<dbReference type="Pfam" id="PF00590">
    <property type="entry name" value="TP_methylase"/>
    <property type="match status" value="1"/>
</dbReference>
<dbReference type="GO" id="GO:0006364">
    <property type="term" value="P:rRNA processing"/>
    <property type="evidence" value="ECO:0007669"/>
    <property type="project" value="UniProtKB-KW"/>
</dbReference>
<dbReference type="PIRSF" id="PIRSF005917">
    <property type="entry name" value="MTase_YraL"/>
    <property type="match status" value="1"/>
</dbReference>
<dbReference type="Gene3D" id="3.40.1010.10">
    <property type="entry name" value="Cobalt-precorrin-4 Transmethylase, Domain 1"/>
    <property type="match status" value="1"/>
</dbReference>
<keyword evidence="2" id="KW-0698">rRNA processing</keyword>